<reference evidence="2" key="1">
    <citation type="submission" date="2017-09" db="EMBL/GenBank/DDBJ databases">
        <title>Genome sequence of Nannocystis excedens DSM 71.</title>
        <authorList>
            <person name="Blom J."/>
        </authorList>
    </citation>
    <scope>NUCLEOTIDE SEQUENCE [LARGE SCALE GENOMIC DNA]</scope>
    <source>
        <strain evidence="2">type strain: E19</strain>
    </source>
</reference>
<evidence type="ECO:0000313" key="2">
    <source>
        <dbReference type="Proteomes" id="UP000223606"/>
    </source>
</evidence>
<keyword evidence="2" id="KW-1185">Reference proteome</keyword>
<dbReference type="Proteomes" id="UP000223606">
    <property type="component" value="Chromosome 1"/>
</dbReference>
<dbReference type="EMBL" id="LT960614">
    <property type="protein sequence ID" value="SON55790.1"/>
    <property type="molecule type" value="Genomic_DNA"/>
</dbReference>
<dbReference type="InterPro" id="IPR009363">
    <property type="entry name" value="Phage_Mu_Gp16"/>
</dbReference>
<gene>
    <name evidence="1" type="ORF">HDIA_2249</name>
</gene>
<organism evidence="1 2">
    <name type="scientific">Hartmannibacter diazotrophicus</name>
    <dbReference type="NCBI Taxonomy" id="1482074"/>
    <lineage>
        <taxon>Bacteria</taxon>
        <taxon>Pseudomonadati</taxon>
        <taxon>Pseudomonadota</taxon>
        <taxon>Alphaproteobacteria</taxon>
        <taxon>Hyphomicrobiales</taxon>
        <taxon>Pleomorphomonadaceae</taxon>
        <taxon>Hartmannibacter</taxon>
    </lineage>
</organism>
<dbReference type="Pfam" id="PF06252">
    <property type="entry name" value="GemA"/>
    <property type="match status" value="1"/>
</dbReference>
<dbReference type="OrthoDB" id="7353918at2"/>
<dbReference type="AlphaFoldDB" id="A0A2C9D6H5"/>
<sequence length="283" mass="30967">MTAIRQRQIGRIHGLAKEACLDEETRRDIIAQVAGGKRSSKDLTAAEADDVIRRLEVLVGGGTSPSVPHSRRGIAMDGPFAGKLRALWIAGWNLGVVHDRTDEALTAFVERQTGIQAVRWLRDAVEARKAIEAVKGWLAREAGVDWSTDGGRTREANPRQRVAAAQWAYIREHANQTPAPSLADFLRRTAGDWQLAPVKATDQQWQTVQNALGTIVRTIKADFERGRAAAMKWADTADQATTAEAFAAGGPDFLKGECTDETPAYHHGWDDAIRAARRTKGAE</sequence>
<evidence type="ECO:0000313" key="1">
    <source>
        <dbReference type="EMBL" id="SON55790.1"/>
    </source>
</evidence>
<dbReference type="RefSeq" id="WP_099556250.1">
    <property type="nucleotide sequence ID" value="NZ_LT960614.1"/>
</dbReference>
<proteinExistence type="predicted"/>
<name>A0A2C9D6H5_9HYPH</name>
<dbReference type="KEGG" id="hdi:HDIA_2249"/>
<accession>A0A2C9D6H5</accession>
<protein>
    <submittedName>
        <fullName evidence="1">Mu-like prophage protein gp16</fullName>
    </submittedName>
</protein>